<gene>
    <name evidence="1" type="ORF">BJY22_002073</name>
</gene>
<proteinExistence type="predicted"/>
<reference evidence="1 2" key="1">
    <citation type="submission" date="2020-03" db="EMBL/GenBank/DDBJ databases">
        <title>Sequencing the genomes of 1000 actinobacteria strains.</title>
        <authorList>
            <person name="Klenk H.-P."/>
        </authorList>
    </citation>
    <scope>NUCLEOTIDE SEQUENCE [LARGE SCALE GENOMIC DNA]</scope>
    <source>
        <strain evidence="1 2">DSM 45490</strain>
    </source>
</reference>
<dbReference type="EMBL" id="JAASRO010000001">
    <property type="protein sequence ID" value="NIK56356.1"/>
    <property type="molecule type" value="Genomic_DNA"/>
</dbReference>
<sequence length="91" mass="9397">MPAAKDGQNYKACNDGTCEVLIRGKAMLDITGDKSTVTVVDGTLKITDGNGYVSLSGNGMSSWGDSGGPLHTASLKYAEGDTAVLVLTTRK</sequence>
<dbReference type="RefSeq" id="WP_167205657.1">
    <property type="nucleotide sequence ID" value="NZ_JAASRO010000001.1"/>
</dbReference>
<comment type="caution">
    <text evidence="1">The sequence shown here is derived from an EMBL/GenBank/DDBJ whole genome shotgun (WGS) entry which is preliminary data.</text>
</comment>
<name>A0A7X5V8T6_9ACTN</name>
<keyword evidence="2" id="KW-1185">Reference proteome</keyword>
<accession>A0A7X5V8T6</accession>
<dbReference type="Proteomes" id="UP000555407">
    <property type="component" value="Unassembled WGS sequence"/>
</dbReference>
<organism evidence="1 2">
    <name type="scientific">Kribbella shirazensis</name>
    <dbReference type="NCBI Taxonomy" id="1105143"/>
    <lineage>
        <taxon>Bacteria</taxon>
        <taxon>Bacillati</taxon>
        <taxon>Actinomycetota</taxon>
        <taxon>Actinomycetes</taxon>
        <taxon>Propionibacteriales</taxon>
        <taxon>Kribbellaceae</taxon>
        <taxon>Kribbella</taxon>
    </lineage>
</organism>
<evidence type="ECO:0000313" key="2">
    <source>
        <dbReference type="Proteomes" id="UP000555407"/>
    </source>
</evidence>
<evidence type="ECO:0000313" key="1">
    <source>
        <dbReference type="EMBL" id="NIK56356.1"/>
    </source>
</evidence>
<dbReference type="AlphaFoldDB" id="A0A7X5V8T6"/>
<protein>
    <submittedName>
        <fullName evidence="1">Uncharacterized protein</fullName>
    </submittedName>
</protein>